<proteinExistence type="predicted"/>
<reference evidence="3" key="1">
    <citation type="submission" date="2016-02" db="EMBL/GenBank/DDBJ databases">
        <title>Draft genome sequence of Microdochium bolleyi, a fungal endophyte of beachgrass.</title>
        <authorList>
            <consortium name="DOE Joint Genome Institute"/>
            <person name="David A.S."/>
            <person name="May G."/>
            <person name="Haridas S."/>
            <person name="Lim J."/>
            <person name="Wang M."/>
            <person name="Labutti K."/>
            <person name="Lipzen A."/>
            <person name="Barry K."/>
            <person name="Grigoriev I.V."/>
        </authorList>
    </citation>
    <scope>NUCLEOTIDE SEQUENCE [LARGE SCALE GENOMIC DNA]</scope>
    <source>
        <strain evidence="3">J235TASD1</strain>
    </source>
</reference>
<keyword evidence="3" id="KW-1185">Reference proteome</keyword>
<feature type="region of interest" description="Disordered" evidence="1">
    <location>
        <begin position="1"/>
        <end position="51"/>
    </location>
</feature>
<evidence type="ECO:0000256" key="1">
    <source>
        <dbReference type="SAM" id="MobiDB-lite"/>
    </source>
</evidence>
<feature type="region of interest" description="Disordered" evidence="1">
    <location>
        <begin position="132"/>
        <end position="151"/>
    </location>
</feature>
<protein>
    <submittedName>
        <fullName evidence="2">Uncharacterized protein</fullName>
    </submittedName>
</protein>
<dbReference type="Proteomes" id="UP000070501">
    <property type="component" value="Unassembled WGS sequence"/>
</dbReference>
<accession>A0A136J1I9</accession>
<feature type="region of interest" description="Disordered" evidence="1">
    <location>
        <begin position="306"/>
        <end position="334"/>
    </location>
</feature>
<feature type="region of interest" description="Disordered" evidence="1">
    <location>
        <begin position="647"/>
        <end position="681"/>
    </location>
</feature>
<name>A0A136J1I9_9PEZI</name>
<dbReference type="OrthoDB" id="2684236at2759"/>
<dbReference type="InParanoid" id="A0A136J1I9"/>
<feature type="compositionally biased region" description="Polar residues" evidence="1">
    <location>
        <begin position="30"/>
        <end position="43"/>
    </location>
</feature>
<dbReference type="AlphaFoldDB" id="A0A136J1I9"/>
<feature type="compositionally biased region" description="Basic and acidic residues" evidence="1">
    <location>
        <begin position="181"/>
        <end position="199"/>
    </location>
</feature>
<sequence length="681" mass="75022">MSQLFGRVRNKLSGSQSDIDPHHWRLPPVSSYTTPKPGTSNDGSGIKKQHKQTLIPDPQVFKNAFIPADPEAGLGSAGSAPATALSSSSNDDPIYPDVSHAALHLALLECFHGLRHSADALDIEVLKSHTQHHSLRHQQSQPWPQPPTYSEKPSILELVSSGSKMASVDTQPDAEAGAAASHHDLTHGGREGDDGLKQNDSESAQKWNLLVRLAVDRFEVWWRSIAKVLQHATVYTHLRHPKAAVQLSENYLPPLDVLLVWYVFMLHGDGDAYASACRDHRDVPRLQHLCFPWEALRAVIDTNAQGHAPRQPGQLPRAVTSPTSPTFHTAPAGPTSSWSGFAYNLPRAAQALFRTLSSQDADVTVYLEKPPPYVEDHSPAAFDGIDLYEEVRKLFTTNAALTSTVGFVDEAHDLLWIRSPSLVGTLTRNIRDYFDSLLSGQFDSAGLTSDPADDMSPIRFPHIPFGVNLLWRTHRLYPIQYRLFYEAKRGQLSAGQRLVPVDDTLALRSGFDGGIEEGPEEEFSTVREQISISFTPKKPMCLCWTCERIRDDAPDFAYLKTIPPTTSSWPFSPTQSAASASCPSSSSESVSSSIDGGDPTSSTSSSSTSQQLSTTMISRYDPLLMQGLSGDQLRRIQDDVAFHRAVESRRAAREPLPTRAMTAAEKDEAKRRKQNRYIPGL</sequence>
<evidence type="ECO:0000313" key="2">
    <source>
        <dbReference type="EMBL" id="KXJ90886.1"/>
    </source>
</evidence>
<organism evidence="2 3">
    <name type="scientific">Microdochium bolleyi</name>
    <dbReference type="NCBI Taxonomy" id="196109"/>
    <lineage>
        <taxon>Eukaryota</taxon>
        <taxon>Fungi</taxon>
        <taxon>Dikarya</taxon>
        <taxon>Ascomycota</taxon>
        <taxon>Pezizomycotina</taxon>
        <taxon>Sordariomycetes</taxon>
        <taxon>Xylariomycetidae</taxon>
        <taxon>Xylariales</taxon>
        <taxon>Microdochiaceae</taxon>
        <taxon>Microdochium</taxon>
    </lineage>
</organism>
<evidence type="ECO:0000313" key="3">
    <source>
        <dbReference type="Proteomes" id="UP000070501"/>
    </source>
</evidence>
<feature type="region of interest" description="Disordered" evidence="1">
    <location>
        <begin position="166"/>
        <end position="199"/>
    </location>
</feature>
<dbReference type="EMBL" id="KQ964251">
    <property type="protein sequence ID" value="KXJ90886.1"/>
    <property type="molecule type" value="Genomic_DNA"/>
</dbReference>
<gene>
    <name evidence="2" type="ORF">Micbo1qcDRAFT_234156</name>
</gene>
<dbReference type="STRING" id="196109.A0A136J1I9"/>
<feature type="region of interest" description="Disordered" evidence="1">
    <location>
        <begin position="569"/>
        <end position="613"/>
    </location>
</feature>